<organism evidence="2 3">
    <name type="scientific">Rubinisphaera brasiliensis (strain ATCC 49424 / DSM 5305 / JCM 21570 / IAM 15109 / NBRC 103401 / IFAM 1448)</name>
    <name type="common">Planctomyces brasiliensis</name>
    <dbReference type="NCBI Taxonomy" id="756272"/>
    <lineage>
        <taxon>Bacteria</taxon>
        <taxon>Pseudomonadati</taxon>
        <taxon>Planctomycetota</taxon>
        <taxon>Planctomycetia</taxon>
        <taxon>Planctomycetales</taxon>
        <taxon>Planctomycetaceae</taxon>
        <taxon>Rubinisphaera</taxon>
    </lineage>
</organism>
<dbReference type="Pfam" id="PF13472">
    <property type="entry name" value="Lipase_GDSL_2"/>
    <property type="match status" value="1"/>
</dbReference>
<sequence>MNRSKLLCQWLVCLGLCLGIVGFLAPASVSAGDPVALSESERIVLLGNTFVEREQEYGQIELALRLAFPEKTLEIRNLGWSGDNVHGESRAYFGPVSAGYKHIQEYVDLIDPTLVLVSYGHNVAFEGPEQLQPFLDGYRRLLDDLKKDGRRIVVLGLTPLEPVYRPADEVRQLNEMRKKYNAAIGQMAEERGLAFVDLFQSTQQLQQDLHVERLTDNGVHLNSRGYGVVAEAVVQAFGNSLLHNGEYLLFDSQFQAVASPLQDAILRKNELFFHRFRPQNETYLRGFRKHEQGQNAKEIYEFDPLVEAAEKKLQPQAGELMRGWLTVE</sequence>
<proteinExistence type="predicted"/>
<dbReference type="EMBL" id="CP002546">
    <property type="protein sequence ID" value="ADY59810.1"/>
    <property type="molecule type" value="Genomic_DNA"/>
</dbReference>
<dbReference type="RefSeq" id="WP_013628534.1">
    <property type="nucleotide sequence ID" value="NC_015174.1"/>
</dbReference>
<gene>
    <name evidence="2" type="ordered locus">Plabr_2208</name>
</gene>
<evidence type="ECO:0000259" key="1">
    <source>
        <dbReference type="Pfam" id="PF13472"/>
    </source>
</evidence>
<dbReference type="PANTHER" id="PTHR14209:SF19">
    <property type="entry name" value="ISOAMYL ACETATE-HYDROLYZING ESTERASE 1 HOMOLOG"/>
    <property type="match status" value="1"/>
</dbReference>
<dbReference type="Gene3D" id="3.40.50.1110">
    <property type="entry name" value="SGNH hydrolase"/>
    <property type="match status" value="1"/>
</dbReference>
<dbReference type="InterPro" id="IPR045136">
    <property type="entry name" value="Iah1-like"/>
</dbReference>
<dbReference type="HOGENOM" id="CLU_705392_0_0_0"/>
<protein>
    <submittedName>
        <fullName evidence="2">Lipolytic protein G-D-S-L family</fullName>
    </submittedName>
</protein>
<reference evidence="3" key="1">
    <citation type="submission" date="2011-02" db="EMBL/GenBank/DDBJ databases">
        <title>The complete genome of Planctomyces brasiliensis DSM 5305.</title>
        <authorList>
            <person name="Lucas S."/>
            <person name="Copeland A."/>
            <person name="Lapidus A."/>
            <person name="Bruce D."/>
            <person name="Goodwin L."/>
            <person name="Pitluck S."/>
            <person name="Kyrpides N."/>
            <person name="Mavromatis K."/>
            <person name="Pagani I."/>
            <person name="Ivanova N."/>
            <person name="Ovchinnikova G."/>
            <person name="Lu M."/>
            <person name="Detter J.C."/>
            <person name="Han C."/>
            <person name="Land M."/>
            <person name="Hauser L."/>
            <person name="Markowitz V."/>
            <person name="Cheng J.-F."/>
            <person name="Hugenholtz P."/>
            <person name="Woyke T."/>
            <person name="Wu D."/>
            <person name="Tindall B."/>
            <person name="Pomrenke H.G."/>
            <person name="Brambilla E."/>
            <person name="Klenk H.-P."/>
            <person name="Eisen J.A."/>
        </authorList>
    </citation>
    <scope>NUCLEOTIDE SEQUENCE [LARGE SCALE GENOMIC DNA]</scope>
    <source>
        <strain evidence="3">ATCC 49424 / DSM 5305 / JCM 21570 / NBRC 103401 / IFAM 1448</strain>
    </source>
</reference>
<dbReference type="InterPro" id="IPR036514">
    <property type="entry name" value="SGNH_hydro_sf"/>
</dbReference>
<feature type="domain" description="SGNH hydrolase-type esterase" evidence="1">
    <location>
        <begin position="73"/>
        <end position="226"/>
    </location>
</feature>
<dbReference type="PANTHER" id="PTHR14209">
    <property type="entry name" value="ISOAMYL ACETATE-HYDROLYZING ESTERASE 1"/>
    <property type="match status" value="1"/>
</dbReference>
<name>F0SKV7_RUBBR</name>
<evidence type="ECO:0000313" key="2">
    <source>
        <dbReference type="EMBL" id="ADY59810.1"/>
    </source>
</evidence>
<dbReference type="CDD" id="cd01834">
    <property type="entry name" value="SGNH_hydrolase_like_2"/>
    <property type="match status" value="1"/>
</dbReference>
<dbReference type="SUPFAM" id="SSF52266">
    <property type="entry name" value="SGNH hydrolase"/>
    <property type="match status" value="1"/>
</dbReference>
<dbReference type="InterPro" id="IPR013830">
    <property type="entry name" value="SGNH_hydro"/>
</dbReference>
<dbReference type="STRING" id="756272.Plabr_2208"/>
<dbReference type="GO" id="GO:0016788">
    <property type="term" value="F:hydrolase activity, acting on ester bonds"/>
    <property type="evidence" value="ECO:0007669"/>
    <property type="project" value="UniProtKB-ARBA"/>
</dbReference>
<dbReference type="Proteomes" id="UP000006860">
    <property type="component" value="Chromosome"/>
</dbReference>
<dbReference type="eggNOG" id="COG2755">
    <property type="taxonomic scope" value="Bacteria"/>
</dbReference>
<keyword evidence="3" id="KW-1185">Reference proteome</keyword>
<accession>F0SKV7</accession>
<dbReference type="AlphaFoldDB" id="F0SKV7"/>
<dbReference type="KEGG" id="pbs:Plabr_2208"/>
<dbReference type="OrthoDB" id="213326at2"/>
<evidence type="ECO:0000313" key="3">
    <source>
        <dbReference type="Proteomes" id="UP000006860"/>
    </source>
</evidence>